<proteinExistence type="predicted"/>
<keyword evidence="5" id="KW-1185">Reference proteome</keyword>
<accession>A0AAN9AYX7</accession>
<sequence>MDLVKVFESYRGKDRIIRLSTYVLMFLGGRGNTPWQTKCRKISAELGGCRVVLRLFDDFSMLMLNLSKGFGLKETNPFLRPLEVASALLGQLYYPVEHMAWLRDKQVLPGNSGLLWLTGLFIWAVTLVNEIAKCVIKLRVNSMKTYQLQKQKHLEKSEDRELNTEQSQRIEDNIRKLALERQDLLLAIVQSSADFINAVSWLPKGFLWAQKISPSVNGIIGCVASVIMLLRNWPTK</sequence>
<dbReference type="PANTHER" id="PTHR20990:SF1">
    <property type="entry name" value="PEROXISOMAL MEMBRANE PROTEIN 11C"/>
    <property type="match status" value="1"/>
</dbReference>
<reference evidence="4 5" key="1">
    <citation type="submission" date="2024-02" db="EMBL/GenBank/DDBJ databases">
        <title>Chromosome-scale genome assembly of the rough periwinkle Littorina saxatilis.</title>
        <authorList>
            <person name="De Jode A."/>
            <person name="Faria R."/>
            <person name="Formenti G."/>
            <person name="Sims Y."/>
            <person name="Smith T.P."/>
            <person name="Tracey A."/>
            <person name="Wood J.M.D."/>
            <person name="Zagrodzka Z.B."/>
            <person name="Johannesson K."/>
            <person name="Butlin R.K."/>
            <person name="Leder E.H."/>
        </authorList>
    </citation>
    <scope>NUCLEOTIDE SEQUENCE [LARGE SCALE GENOMIC DNA]</scope>
    <source>
        <strain evidence="4">Snail1</strain>
        <tissue evidence="4">Muscle</tissue>
    </source>
</reference>
<comment type="caution">
    <text evidence="4">The sequence shown here is derived from an EMBL/GenBank/DDBJ whole genome shotgun (WGS) entry which is preliminary data.</text>
</comment>
<evidence type="ECO:0000256" key="2">
    <source>
        <dbReference type="ARBA" id="ARBA00023140"/>
    </source>
</evidence>
<dbReference type="InterPro" id="IPR026510">
    <property type="entry name" value="PEX11C_met"/>
</dbReference>
<evidence type="ECO:0008006" key="6">
    <source>
        <dbReference type="Google" id="ProtNLM"/>
    </source>
</evidence>
<dbReference type="PANTHER" id="PTHR20990">
    <property type="entry name" value="PEROXISOMAL BIOGENESIS FACTOR 11"/>
    <property type="match status" value="1"/>
</dbReference>
<organism evidence="4 5">
    <name type="scientific">Littorina saxatilis</name>
    <dbReference type="NCBI Taxonomy" id="31220"/>
    <lineage>
        <taxon>Eukaryota</taxon>
        <taxon>Metazoa</taxon>
        <taxon>Spiralia</taxon>
        <taxon>Lophotrochozoa</taxon>
        <taxon>Mollusca</taxon>
        <taxon>Gastropoda</taxon>
        <taxon>Caenogastropoda</taxon>
        <taxon>Littorinimorpha</taxon>
        <taxon>Littorinoidea</taxon>
        <taxon>Littorinidae</taxon>
        <taxon>Littorina</taxon>
    </lineage>
</organism>
<dbReference type="AlphaFoldDB" id="A0AAN9AYX7"/>
<dbReference type="Proteomes" id="UP001374579">
    <property type="component" value="Unassembled WGS sequence"/>
</dbReference>
<evidence type="ECO:0000256" key="3">
    <source>
        <dbReference type="ARBA" id="ARBA00046271"/>
    </source>
</evidence>
<comment type="subcellular location">
    <subcellularLocation>
        <location evidence="3">Peroxisome membrane</location>
    </subcellularLocation>
</comment>
<name>A0AAN9AYX7_9CAEN</name>
<dbReference type="Pfam" id="PF05648">
    <property type="entry name" value="PEX11"/>
    <property type="match status" value="1"/>
</dbReference>
<dbReference type="GO" id="GO:0016559">
    <property type="term" value="P:peroxisome fission"/>
    <property type="evidence" value="ECO:0007669"/>
    <property type="project" value="InterPro"/>
</dbReference>
<keyword evidence="1" id="KW-0472">Membrane</keyword>
<dbReference type="InterPro" id="IPR008733">
    <property type="entry name" value="PEX11"/>
</dbReference>
<evidence type="ECO:0000313" key="5">
    <source>
        <dbReference type="Proteomes" id="UP001374579"/>
    </source>
</evidence>
<evidence type="ECO:0000256" key="1">
    <source>
        <dbReference type="ARBA" id="ARBA00023136"/>
    </source>
</evidence>
<dbReference type="GO" id="GO:0005778">
    <property type="term" value="C:peroxisomal membrane"/>
    <property type="evidence" value="ECO:0007669"/>
    <property type="project" value="UniProtKB-SubCell"/>
</dbReference>
<gene>
    <name evidence="4" type="ORF">V1264_005153</name>
</gene>
<evidence type="ECO:0000313" key="4">
    <source>
        <dbReference type="EMBL" id="KAK7095788.1"/>
    </source>
</evidence>
<protein>
    <recommendedName>
        <fullName evidence="6">Peroxisomal membrane protein 11C</fullName>
    </recommendedName>
</protein>
<dbReference type="EMBL" id="JBAMIC010000014">
    <property type="protein sequence ID" value="KAK7095788.1"/>
    <property type="molecule type" value="Genomic_DNA"/>
</dbReference>
<keyword evidence="2" id="KW-0576">Peroxisome</keyword>